<dbReference type="EC" id="3.5.2.9" evidence="5"/>
<dbReference type="SMART" id="SM00796">
    <property type="entry name" value="AHS1"/>
    <property type="match status" value="1"/>
</dbReference>
<dbReference type="InterPro" id="IPR029000">
    <property type="entry name" value="Cyclophilin-like_dom_sf"/>
</dbReference>
<proteinExistence type="predicted"/>
<dbReference type="PANTHER" id="PTHR34698:SF2">
    <property type="entry name" value="5-OXOPROLINASE SUBUNIT B"/>
    <property type="match status" value="1"/>
</dbReference>
<sequence length="243" mass="27685">MRAKFLPCGDCAVTVNFCNEINRQTNRRVTEFTAAAERAKIPGAVEYIPAFCSVTVIYDPLKTTQKELIRALKKAQKNGAGENDFKPVLYKIPVCYDGEFAPDMQSVEEITKLPKEEIIKIHTGRDYPIYMLGFLPGFAYLGDMDERIAAPRLEVPRVKIERGSVGIGGNQTGIYPSDSPGGWRLIGKTPVRVYDERKESPILYRAGDQIRFYRITKDEFYEIDRKCESGEYAAEREEVRREH</sequence>
<keyword evidence="1" id="KW-0547">Nucleotide-binding</keyword>
<dbReference type="SUPFAM" id="SSF160467">
    <property type="entry name" value="PH0987 N-terminal domain-like"/>
    <property type="match status" value="1"/>
</dbReference>
<evidence type="ECO:0000313" key="6">
    <source>
        <dbReference type="Proteomes" id="UP000824205"/>
    </source>
</evidence>
<dbReference type="AlphaFoldDB" id="A0A9D1UHB5"/>
<comment type="caution">
    <text evidence="5">The sequence shown here is derived from an EMBL/GenBank/DDBJ whole genome shotgun (WGS) entry which is preliminary data.</text>
</comment>
<dbReference type="Gene3D" id="2.40.100.10">
    <property type="entry name" value="Cyclophilin-like"/>
    <property type="match status" value="1"/>
</dbReference>
<keyword evidence="3" id="KW-0067">ATP-binding</keyword>
<dbReference type="GO" id="GO:0017168">
    <property type="term" value="F:5-oxoprolinase (ATP-hydrolyzing) activity"/>
    <property type="evidence" value="ECO:0007669"/>
    <property type="project" value="UniProtKB-EC"/>
</dbReference>
<dbReference type="NCBIfam" id="TIGR00370">
    <property type="entry name" value="5-oxoprolinase subunit PxpB"/>
    <property type="match status" value="1"/>
</dbReference>
<dbReference type="GO" id="GO:0005524">
    <property type="term" value="F:ATP binding"/>
    <property type="evidence" value="ECO:0007669"/>
    <property type="project" value="UniProtKB-KW"/>
</dbReference>
<reference evidence="5" key="2">
    <citation type="submission" date="2021-04" db="EMBL/GenBank/DDBJ databases">
        <authorList>
            <person name="Gilroy R."/>
        </authorList>
    </citation>
    <scope>NUCLEOTIDE SEQUENCE</scope>
    <source>
        <strain evidence="5">421</strain>
    </source>
</reference>
<dbReference type="InterPro" id="IPR010016">
    <property type="entry name" value="PxpB"/>
</dbReference>
<keyword evidence="2 5" id="KW-0378">Hydrolase</keyword>
<dbReference type="SUPFAM" id="SSF50891">
    <property type="entry name" value="Cyclophilin-like"/>
    <property type="match status" value="1"/>
</dbReference>
<accession>A0A9D1UHB5</accession>
<dbReference type="PANTHER" id="PTHR34698">
    <property type="entry name" value="5-OXOPROLINASE SUBUNIT B"/>
    <property type="match status" value="1"/>
</dbReference>
<dbReference type="Pfam" id="PF02682">
    <property type="entry name" value="CT_C_D"/>
    <property type="match status" value="1"/>
</dbReference>
<dbReference type="InterPro" id="IPR003833">
    <property type="entry name" value="CT_C_D"/>
</dbReference>
<evidence type="ECO:0000256" key="1">
    <source>
        <dbReference type="ARBA" id="ARBA00022741"/>
    </source>
</evidence>
<name>A0A9D1UHB5_9FIRM</name>
<feature type="domain" description="Carboxyltransferase" evidence="4">
    <location>
        <begin position="3"/>
        <end position="204"/>
    </location>
</feature>
<evidence type="ECO:0000313" key="5">
    <source>
        <dbReference type="EMBL" id="HIW86596.1"/>
    </source>
</evidence>
<protein>
    <submittedName>
        <fullName evidence="5">5-oxoprolinase subunit PxpB</fullName>
        <ecNumber evidence="5">3.5.2.9</ecNumber>
    </submittedName>
</protein>
<reference evidence="5" key="1">
    <citation type="journal article" date="2021" name="PeerJ">
        <title>Extensive microbial diversity within the chicken gut microbiome revealed by metagenomics and culture.</title>
        <authorList>
            <person name="Gilroy R."/>
            <person name="Ravi A."/>
            <person name="Getino M."/>
            <person name="Pursley I."/>
            <person name="Horton D.L."/>
            <person name="Alikhan N.F."/>
            <person name="Baker D."/>
            <person name="Gharbi K."/>
            <person name="Hall N."/>
            <person name="Watson M."/>
            <person name="Adriaenssens E.M."/>
            <person name="Foster-Nyarko E."/>
            <person name="Jarju S."/>
            <person name="Secka A."/>
            <person name="Antonio M."/>
            <person name="Oren A."/>
            <person name="Chaudhuri R.R."/>
            <person name="La Ragione R."/>
            <person name="Hildebrand F."/>
            <person name="Pallen M.J."/>
        </authorList>
    </citation>
    <scope>NUCLEOTIDE SEQUENCE</scope>
    <source>
        <strain evidence="5">421</strain>
    </source>
</reference>
<evidence type="ECO:0000259" key="4">
    <source>
        <dbReference type="SMART" id="SM00796"/>
    </source>
</evidence>
<evidence type="ECO:0000256" key="2">
    <source>
        <dbReference type="ARBA" id="ARBA00022801"/>
    </source>
</evidence>
<dbReference type="Proteomes" id="UP000824205">
    <property type="component" value="Unassembled WGS sequence"/>
</dbReference>
<dbReference type="EMBL" id="DXGE01000035">
    <property type="protein sequence ID" value="HIW86596.1"/>
    <property type="molecule type" value="Genomic_DNA"/>
</dbReference>
<organism evidence="5 6">
    <name type="scientific">Candidatus Eubacterium faecipullorum</name>
    <dbReference type="NCBI Taxonomy" id="2838571"/>
    <lineage>
        <taxon>Bacteria</taxon>
        <taxon>Bacillati</taxon>
        <taxon>Bacillota</taxon>
        <taxon>Clostridia</taxon>
        <taxon>Eubacteriales</taxon>
        <taxon>Eubacteriaceae</taxon>
        <taxon>Eubacterium</taxon>
    </lineage>
</organism>
<evidence type="ECO:0000256" key="3">
    <source>
        <dbReference type="ARBA" id="ARBA00022840"/>
    </source>
</evidence>
<gene>
    <name evidence="5" type="primary">pxpB</name>
    <name evidence="5" type="ORF">IAA48_08895</name>
</gene>
<dbReference type="Gene3D" id="3.30.1360.40">
    <property type="match status" value="1"/>
</dbReference>